<organism evidence="4 5">
    <name type="scientific">Diaphorina citri</name>
    <name type="common">Asian citrus psyllid</name>
    <dbReference type="NCBI Taxonomy" id="121845"/>
    <lineage>
        <taxon>Eukaryota</taxon>
        <taxon>Metazoa</taxon>
        <taxon>Ecdysozoa</taxon>
        <taxon>Arthropoda</taxon>
        <taxon>Hexapoda</taxon>
        <taxon>Insecta</taxon>
        <taxon>Pterygota</taxon>
        <taxon>Neoptera</taxon>
        <taxon>Paraneoptera</taxon>
        <taxon>Hemiptera</taxon>
        <taxon>Sternorrhyncha</taxon>
        <taxon>Psylloidea</taxon>
        <taxon>Psyllidae</taxon>
        <taxon>Diaphorininae</taxon>
        <taxon>Diaphorina</taxon>
    </lineage>
</organism>
<evidence type="ECO:0000313" key="5">
    <source>
        <dbReference type="RefSeq" id="XP_026687402.1"/>
    </source>
</evidence>
<protein>
    <submittedName>
        <fullName evidence="5">Gamma-aminobutyric acid receptor subunit beta-like</fullName>
    </submittedName>
</protein>
<accession>A0A3Q0JG19</accession>
<dbReference type="Gene3D" id="1.20.58.390">
    <property type="entry name" value="Neurotransmitter-gated ion-channel transmembrane domain"/>
    <property type="match status" value="1"/>
</dbReference>
<feature type="region of interest" description="Disordered" evidence="1">
    <location>
        <begin position="1"/>
        <end position="29"/>
    </location>
</feature>
<dbReference type="InterPro" id="IPR006029">
    <property type="entry name" value="Neurotrans-gated_channel_TM"/>
</dbReference>
<keyword evidence="2" id="KW-0812">Transmembrane</keyword>
<dbReference type="AlphaFoldDB" id="A0A3Q0JG19"/>
<gene>
    <name evidence="5" type="primary">LOC113472050</name>
</gene>
<feature type="transmembrane region" description="Helical" evidence="2">
    <location>
        <begin position="121"/>
        <end position="140"/>
    </location>
</feature>
<dbReference type="SUPFAM" id="SSF90112">
    <property type="entry name" value="Neurotransmitter-gated ion-channel transmembrane pore"/>
    <property type="match status" value="1"/>
</dbReference>
<dbReference type="Proteomes" id="UP000079169">
    <property type="component" value="Unplaced"/>
</dbReference>
<dbReference type="GO" id="GO:0006811">
    <property type="term" value="P:monoatomic ion transport"/>
    <property type="evidence" value="ECO:0007669"/>
    <property type="project" value="InterPro"/>
</dbReference>
<keyword evidence="2" id="KW-0472">Membrane</keyword>
<dbReference type="PaxDb" id="121845-A0A3Q0JG19"/>
<evidence type="ECO:0000256" key="2">
    <source>
        <dbReference type="SAM" id="Phobius"/>
    </source>
</evidence>
<dbReference type="Pfam" id="PF02932">
    <property type="entry name" value="Neur_chan_memb"/>
    <property type="match status" value="1"/>
</dbReference>
<dbReference type="InterPro" id="IPR038050">
    <property type="entry name" value="Neuro_actylchol_rec"/>
</dbReference>
<dbReference type="InterPro" id="IPR036719">
    <property type="entry name" value="Neuro-gated_channel_TM_sf"/>
</dbReference>
<feature type="domain" description="Neurotransmitter-gated ion-channel transmembrane" evidence="3">
    <location>
        <begin position="15"/>
        <end position="138"/>
    </location>
</feature>
<reference evidence="5" key="1">
    <citation type="submission" date="2025-08" db="UniProtKB">
        <authorList>
            <consortium name="RefSeq"/>
        </authorList>
    </citation>
    <scope>IDENTIFICATION</scope>
</reference>
<sequence length="143" mass="16667">SCLSAVERSQTPSRSRDPTPNKDQPGRSNEEIIQLQDLTLSPILPLRKQSNRHFQEQSDQYPPSFRMNRTKDYFYNIGKSRLRLRRGTKPKPKISSAIKKGAASIRHVIPKLKDVNLIDKYSRVIFPITFLIFNLSYWLFYGN</sequence>
<keyword evidence="4" id="KW-1185">Reference proteome</keyword>
<dbReference type="STRING" id="121845.A0A3Q0JG19"/>
<proteinExistence type="predicted"/>
<keyword evidence="2" id="KW-1133">Transmembrane helix</keyword>
<dbReference type="GeneID" id="113472050"/>
<dbReference type="KEGG" id="dci:113472050"/>
<feature type="compositionally biased region" description="Basic and acidic residues" evidence="1">
    <location>
        <begin position="14"/>
        <end position="29"/>
    </location>
</feature>
<dbReference type="GO" id="GO:0016020">
    <property type="term" value="C:membrane"/>
    <property type="evidence" value="ECO:0007669"/>
    <property type="project" value="InterPro"/>
</dbReference>
<dbReference type="RefSeq" id="XP_026687402.1">
    <property type="nucleotide sequence ID" value="XM_026831601.1"/>
</dbReference>
<feature type="non-terminal residue" evidence="5">
    <location>
        <position position="1"/>
    </location>
</feature>
<evidence type="ECO:0000256" key="1">
    <source>
        <dbReference type="SAM" id="MobiDB-lite"/>
    </source>
</evidence>
<evidence type="ECO:0000313" key="4">
    <source>
        <dbReference type="Proteomes" id="UP000079169"/>
    </source>
</evidence>
<name>A0A3Q0JG19_DIACI</name>
<evidence type="ECO:0000259" key="3">
    <source>
        <dbReference type="Pfam" id="PF02932"/>
    </source>
</evidence>
<feature type="compositionally biased region" description="Polar residues" evidence="1">
    <location>
        <begin position="1"/>
        <end position="13"/>
    </location>
</feature>